<keyword evidence="10 13" id="KW-0413">Isomerase</keyword>
<dbReference type="NCBIfam" id="TIGR02785">
    <property type="entry name" value="addA_Gpos"/>
    <property type="match status" value="1"/>
</dbReference>
<gene>
    <name evidence="13" type="primary">addA</name>
    <name evidence="18" type="ORF">SAMN05518684_11296</name>
</gene>
<dbReference type="PROSITE" id="PS51198">
    <property type="entry name" value="UVRD_HELICASE_ATP_BIND"/>
    <property type="match status" value="1"/>
</dbReference>
<keyword evidence="8 13" id="KW-0238">DNA-binding</keyword>
<evidence type="ECO:0000256" key="15">
    <source>
        <dbReference type="SAM" id="Coils"/>
    </source>
</evidence>
<dbReference type="AlphaFoldDB" id="A0A1H9VTE9"/>
<comment type="subunit">
    <text evidence="13">Heterodimer of AddA and AddB/RexB.</text>
</comment>
<dbReference type="PANTHER" id="PTHR11070:SF48">
    <property type="entry name" value="ATP-DEPENDENT HELICASE_NUCLEASE SUBUNIT A"/>
    <property type="match status" value="1"/>
</dbReference>
<dbReference type="GO" id="GO:0043138">
    <property type="term" value="F:3'-5' DNA helicase activity"/>
    <property type="evidence" value="ECO:0007669"/>
    <property type="project" value="UniProtKB-UniRule"/>
</dbReference>
<dbReference type="InterPro" id="IPR014017">
    <property type="entry name" value="DNA_helicase_UvrD-like_C"/>
</dbReference>
<dbReference type="Pfam" id="PF00580">
    <property type="entry name" value="UvrD-helicase"/>
    <property type="match status" value="1"/>
</dbReference>
<evidence type="ECO:0000256" key="2">
    <source>
        <dbReference type="ARBA" id="ARBA00022741"/>
    </source>
</evidence>
<evidence type="ECO:0000256" key="12">
    <source>
        <dbReference type="ARBA" id="ARBA00048988"/>
    </source>
</evidence>
<evidence type="ECO:0000256" key="13">
    <source>
        <dbReference type="HAMAP-Rule" id="MF_01451"/>
    </source>
</evidence>
<dbReference type="Proteomes" id="UP000198571">
    <property type="component" value="Unassembled WGS sequence"/>
</dbReference>
<comment type="catalytic activity">
    <reaction evidence="11 13">
        <text>Couples ATP hydrolysis with the unwinding of duplex DNA by translocating in the 3'-5' direction.</text>
        <dbReference type="EC" id="5.6.2.4"/>
    </reaction>
</comment>
<evidence type="ECO:0000256" key="11">
    <source>
        <dbReference type="ARBA" id="ARBA00034617"/>
    </source>
</evidence>
<dbReference type="InterPro" id="IPR027417">
    <property type="entry name" value="P-loop_NTPase"/>
</dbReference>
<evidence type="ECO:0000256" key="3">
    <source>
        <dbReference type="ARBA" id="ARBA00022763"/>
    </source>
</evidence>
<dbReference type="GO" id="GO:0033202">
    <property type="term" value="C:DNA helicase complex"/>
    <property type="evidence" value="ECO:0007669"/>
    <property type="project" value="TreeGrafter"/>
</dbReference>
<evidence type="ECO:0000313" key="18">
    <source>
        <dbReference type="EMBL" id="SES25006.1"/>
    </source>
</evidence>
<accession>A0A1H9VTE9</accession>
<dbReference type="InterPro" id="IPR011335">
    <property type="entry name" value="Restrct_endonuc-II-like"/>
</dbReference>
<evidence type="ECO:0000256" key="9">
    <source>
        <dbReference type="ARBA" id="ARBA00023204"/>
    </source>
</evidence>
<proteinExistence type="inferred from homology"/>
<keyword evidence="1 13" id="KW-0540">Nuclease</keyword>
<feature type="coiled-coil region" evidence="15">
    <location>
        <begin position="293"/>
        <end position="320"/>
    </location>
</feature>
<comment type="catalytic activity">
    <reaction evidence="12 13">
        <text>ATP + H2O = ADP + phosphate + H(+)</text>
        <dbReference type="Rhea" id="RHEA:13065"/>
        <dbReference type="ChEBI" id="CHEBI:15377"/>
        <dbReference type="ChEBI" id="CHEBI:15378"/>
        <dbReference type="ChEBI" id="CHEBI:30616"/>
        <dbReference type="ChEBI" id="CHEBI:43474"/>
        <dbReference type="ChEBI" id="CHEBI:456216"/>
        <dbReference type="EC" id="5.6.2.4"/>
    </reaction>
</comment>
<dbReference type="Pfam" id="PF13361">
    <property type="entry name" value="UvrD_C"/>
    <property type="match status" value="1"/>
</dbReference>
<evidence type="ECO:0000256" key="7">
    <source>
        <dbReference type="ARBA" id="ARBA00022840"/>
    </source>
</evidence>
<dbReference type="Gene3D" id="3.90.320.10">
    <property type="match status" value="1"/>
</dbReference>
<dbReference type="EMBL" id="FOGT01000012">
    <property type="protein sequence ID" value="SES25006.1"/>
    <property type="molecule type" value="Genomic_DNA"/>
</dbReference>
<dbReference type="EC" id="3.1.-.-" evidence="13"/>
<dbReference type="CDD" id="cd17932">
    <property type="entry name" value="DEXQc_UvrD"/>
    <property type="match status" value="1"/>
</dbReference>
<dbReference type="PANTHER" id="PTHR11070">
    <property type="entry name" value="UVRD / RECB / PCRA DNA HELICASE FAMILY MEMBER"/>
    <property type="match status" value="1"/>
</dbReference>
<comment type="similarity">
    <text evidence="13">Belongs to the helicase family. AddA subfamily.</text>
</comment>
<reference evidence="19" key="1">
    <citation type="submission" date="2016-10" db="EMBL/GenBank/DDBJ databases">
        <authorList>
            <person name="Varghese N."/>
            <person name="Submissions S."/>
        </authorList>
    </citation>
    <scope>NUCLEOTIDE SEQUENCE [LARGE SCALE GENOMIC DNA]</scope>
    <source>
        <strain evidence="19">S9</strain>
    </source>
</reference>
<dbReference type="GO" id="GO:0005524">
    <property type="term" value="F:ATP binding"/>
    <property type="evidence" value="ECO:0007669"/>
    <property type="project" value="UniProtKB-UniRule"/>
</dbReference>
<keyword evidence="2 13" id="KW-0547">Nucleotide-binding</keyword>
<dbReference type="EC" id="5.6.2.4" evidence="13"/>
<dbReference type="OrthoDB" id="9810135at2"/>
<comment type="function">
    <text evidence="13">The heterodimer acts as both an ATP-dependent DNA helicase and an ATP-dependent, dual-direction single-stranded exonuclease. Recognizes the chi site generating a DNA molecule suitable for the initiation of homologous recombination. The AddA nuclease domain is required for chi fragment generation; this subunit has the helicase and 3' -&gt; 5' nuclease activities.</text>
</comment>
<dbReference type="InterPro" id="IPR011604">
    <property type="entry name" value="PDDEXK-like_dom_sf"/>
</dbReference>
<dbReference type="SUPFAM" id="SSF52980">
    <property type="entry name" value="Restriction endonuclease-like"/>
    <property type="match status" value="1"/>
</dbReference>
<dbReference type="InterPro" id="IPR000212">
    <property type="entry name" value="DNA_helicase_UvrD/REP"/>
</dbReference>
<feature type="domain" description="UvrD-like helicase ATP-binding" evidence="16">
    <location>
        <begin position="10"/>
        <end position="479"/>
    </location>
</feature>
<evidence type="ECO:0000259" key="16">
    <source>
        <dbReference type="PROSITE" id="PS51198"/>
    </source>
</evidence>
<dbReference type="RefSeq" id="WP_093053845.1">
    <property type="nucleotide sequence ID" value="NZ_FOGT01000012.1"/>
</dbReference>
<dbReference type="GO" id="GO:0016887">
    <property type="term" value="F:ATP hydrolysis activity"/>
    <property type="evidence" value="ECO:0007669"/>
    <property type="project" value="RHEA"/>
</dbReference>
<dbReference type="GO" id="GO:0008408">
    <property type="term" value="F:3'-5' exonuclease activity"/>
    <property type="evidence" value="ECO:0007669"/>
    <property type="project" value="UniProtKB-UniRule"/>
</dbReference>
<keyword evidence="4 13" id="KW-0378">Hydrolase</keyword>
<dbReference type="Gene3D" id="3.40.50.300">
    <property type="entry name" value="P-loop containing nucleotide triphosphate hydrolases"/>
    <property type="match status" value="4"/>
</dbReference>
<dbReference type="Pfam" id="PF12705">
    <property type="entry name" value="PDDEXK_1"/>
    <property type="match status" value="1"/>
</dbReference>
<protein>
    <recommendedName>
        <fullName evidence="13">ATP-dependent helicase/nuclease subunit A</fullName>
        <ecNumber evidence="13">3.1.-.-</ecNumber>
        <ecNumber evidence="13">5.6.2.4</ecNumber>
    </recommendedName>
    <alternativeName>
        <fullName evidence="13">ATP-dependent helicase/nuclease AddA</fullName>
    </alternativeName>
    <alternativeName>
        <fullName evidence="13">DNA 3'-5' helicase AddA</fullName>
    </alternativeName>
</protein>
<keyword evidence="5 13" id="KW-0347">Helicase</keyword>
<evidence type="ECO:0000256" key="4">
    <source>
        <dbReference type="ARBA" id="ARBA00022801"/>
    </source>
</evidence>
<dbReference type="GO" id="GO:0005829">
    <property type="term" value="C:cytosol"/>
    <property type="evidence" value="ECO:0007669"/>
    <property type="project" value="TreeGrafter"/>
</dbReference>
<organism evidence="18 19">
    <name type="scientific">Salipaludibacillus aurantiacus</name>
    <dbReference type="NCBI Taxonomy" id="1601833"/>
    <lineage>
        <taxon>Bacteria</taxon>
        <taxon>Bacillati</taxon>
        <taxon>Bacillota</taxon>
        <taxon>Bacilli</taxon>
        <taxon>Bacillales</taxon>
        <taxon>Bacillaceae</taxon>
    </lineage>
</organism>
<dbReference type="InterPro" id="IPR014152">
    <property type="entry name" value="AddA"/>
</dbReference>
<evidence type="ECO:0000256" key="6">
    <source>
        <dbReference type="ARBA" id="ARBA00022839"/>
    </source>
</evidence>
<evidence type="ECO:0000313" key="19">
    <source>
        <dbReference type="Proteomes" id="UP000198571"/>
    </source>
</evidence>
<dbReference type="SUPFAM" id="SSF52540">
    <property type="entry name" value="P-loop containing nucleoside triphosphate hydrolases"/>
    <property type="match status" value="1"/>
</dbReference>
<dbReference type="InterPro" id="IPR038726">
    <property type="entry name" value="PDDEXK_AddAB-type"/>
</dbReference>
<name>A0A1H9VTE9_9BACI</name>
<evidence type="ECO:0000256" key="8">
    <source>
        <dbReference type="ARBA" id="ARBA00023125"/>
    </source>
</evidence>
<keyword evidence="6 13" id="KW-0269">Exonuclease</keyword>
<comment type="cofactor">
    <cofactor evidence="13">
        <name>Mg(2+)</name>
        <dbReference type="ChEBI" id="CHEBI:18420"/>
    </cofactor>
</comment>
<keyword evidence="9 13" id="KW-0234">DNA repair</keyword>
<sequence length="1247" mass="143594">MKMKAKPENVTWTDEQWQAIAAEGNNILVAAAAGSGKTAVLVERIIRKIEDTEHPVDVDRLLIVTFTNAAAAEMRHRIGEALEKKLASDPRSLHLRRQLSILQRANISTLHSFCMNVVRKYYYEVDVDPNFRILDQTEGELIREEMIDDLFEEEYGRKDNQAFFNVVDQFSGDRSDDKLRNLILHLYDFSRSHPEPFRWLDELVLNYEVEEAEALADLPWGKEAVCHADKQIRNAVELLEQALKLTEEPDGPAKYAETLLNDISQLEQLKGKNSLNDLFEGFQTVRFGRMPSIAKKELVNETLKNKAKDLRDQAKKTVTDCKSAFFNLSPHTIIDDMNKMAPGIRKLTSLVKDFASRYMNEKKERSVLDFSDLEHLCLKIFTSKERSSELLPSGAAREYARFFNEVLVDEYQDTNLVQETILTLISKGDNLFMVGDVKQSIYRFRLAEPSLFMKKYKHFTPGGEGEGMRIDLARNFRSRSQVLDGTNFIFRQVMDEAVGEIAYDEAAELKLGNRDYPDQEGLEPNLLLINKGETGLSAHEETINDSEMSMEEELETSQMESRTLIKEIKSLIQSQYPVYDKNMKKTRPVTYRDMVILMRSMPWAETMMEEFKKAGIPVYAELSTGYFEAVEVRIMISLLKIIDNPYQDIPLASVLRSPVMNMTEEELASIRLFDQPASYFDCLKAASTDINGDSDLRTRCADFLSQLSSWRKKARSGALSELIWDLLQETGFYTYAGGMPGGKQRQANLRALYDRARSYEATSFRGLFRFLRFIERMEERGDDLGTARALGEQEDVVRIMTVHKSKGLEFPVVFIAGMNKVFNRQDIRGDYLLHKELGIGTKRIDPELRVAYPTLAQQVIKERIKAETLAEEMRVLYVALTRAKEKLFITGTVKEFEKSLEKWTESLTHKDWTLPDMAREKASSFLDWVAPSVFRHKEAASLLELYGINTESLAERVAEDPSSWKVKVLTLPDLYEEEDTGQAVDKEIERNIRELTAVREESDRKDEVNARLEWRYPYTDATMHQAKQSVTELKRELEDEYSDRSMVPGFQSKYADRPKFLQKDIVKPSERGVIMHTVMQHISLSSQPAAETVEKEVNQLVKKEIFTPEEAAHVNINYIVRFFESDLGKQMVESGAVYREIPFSYCMPASEAYTTWKQEDDEAMVFVQGMIDVVFRDSDGGLILLDYKTDNIQDRFPSESKETITSYFKETYRFQLELYRRALSDSWGEPVKASYLYLFDGDYTVEM</sequence>
<evidence type="ECO:0000256" key="10">
    <source>
        <dbReference type="ARBA" id="ARBA00023235"/>
    </source>
</evidence>
<feature type="domain" description="UvrD-like helicase C-terminal" evidence="17">
    <location>
        <begin position="506"/>
        <end position="807"/>
    </location>
</feature>
<keyword evidence="15" id="KW-0175">Coiled coil</keyword>
<evidence type="ECO:0000256" key="1">
    <source>
        <dbReference type="ARBA" id="ARBA00022722"/>
    </source>
</evidence>
<evidence type="ECO:0000256" key="14">
    <source>
        <dbReference type="PROSITE-ProRule" id="PRU00560"/>
    </source>
</evidence>
<dbReference type="FunFam" id="3.40.50.300:FF:001236">
    <property type="entry name" value="ATP-dependent helicase/nuclease subunit A"/>
    <property type="match status" value="1"/>
</dbReference>
<dbReference type="GO" id="GO:0000724">
    <property type="term" value="P:double-strand break repair via homologous recombination"/>
    <property type="evidence" value="ECO:0007669"/>
    <property type="project" value="UniProtKB-UniRule"/>
</dbReference>
<keyword evidence="7 13" id="KW-0067">ATP-binding</keyword>
<dbReference type="STRING" id="1601833.SAMN05518684_11296"/>
<feature type="binding site" evidence="14">
    <location>
        <begin position="31"/>
        <end position="38"/>
    </location>
    <ligand>
        <name>ATP</name>
        <dbReference type="ChEBI" id="CHEBI:30616"/>
    </ligand>
</feature>
<dbReference type="InterPro" id="IPR014016">
    <property type="entry name" value="UvrD-like_ATP-bd"/>
</dbReference>
<dbReference type="GO" id="GO:0003690">
    <property type="term" value="F:double-stranded DNA binding"/>
    <property type="evidence" value="ECO:0007669"/>
    <property type="project" value="UniProtKB-UniRule"/>
</dbReference>
<dbReference type="PROSITE" id="PS51217">
    <property type="entry name" value="UVRD_HELICASE_CTER"/>
    <property type="match status" value="1"/>
</dbReference>
<keyword evidence="19" id="KW-1185">Reference proteome</keyword>
<evidence type="ECO:0000259" key="17">
    <source>
        <dbReference type="PROSITE" id="PS51217"/>
    </source>
</evidence>
<dbReference type="HAMAP" id="MF_01451">
    <property type="entry name" value="AddA"/>
    <property type="match status" value="1"/>
</dbReference>
<evidence type="ECO:0000256" key="5">
    <source>
        <dbReference type="ARBA" id="ARBA00022806"/>
    </source>
</evidence>
<keyword evidence="3 13" id="KW-0227">DNA damage</keyword>